<proteinExistence type="predicted"/>
<dbReference type="RefSeq" id="WP_195902520.1">
    <property type="nucleotide sequence ID" value="NZ_JADOGI010000306.1"/>
</dbReference>
<comment type="caution">
    <text evidence="2">The sequence shown here is derived from an EMBL/GenBank/DDBJ whole genome shotgun (WGS) entry which is preliminary data.</text>
</comment>
<evidence type="ECO:0000313" key="3">
    <source>
        <dbReference type="Proteomes" id="UP000605361"/>
    </source>
</evidence>
<accession>A0A931ARK6</accession>
<dbReference type="EMBL" id="JADOGI010000306">
    <property type="protein sequence ID" value="MBF8193667.1"/>
    <property type="molecule type" value="Genomic_DNA"/>
</dbReference>
<gene>
    <name evidence="2" type="ORF">ITP53_49925</name>
</gene>
<feature type="compositionally biased region" description="Basic and acidic residues" evidence="1">
    <location>
        <begin position="177"/>
        <end position="199"/>
    </location>
</feature>
<reference evidence="2" key="1">
    <citation type="submission" date="2020-11" db="EMBL/GenBank/DDBJ databases">
        <title>Whole-genome analyses of Nonomuraea sp. K274.</title>
        <authorList>
            <person name="Veyisoglu A."/>
        </authorList>
    </citation>
    <scope>NUCLEOTIDE SEQUENCE</scope>
    <source>
        <strain evidence="2">K274</strain>
    </source>
</reference>
<evidence type="ECO:0000313" key="2">
    <source>
        <dbReference type="EMBL" id="MBF8193667.1"/>
    </source>
</evidence>
<feature type="compositionally biased region" description="Basic and acidic residues" evidence="1">
    <location>
        <begin position="148"/>
        <end position="160"/>
    </location>
</feature>
<organism evidence="2 3">
    <name type="scientific">Nonomuraea cypriaca</name>
    <dbReference type="NCBI Taxonomy" id="1187855"/>
    <lineage>
        <taxon>Bacteria</taxon>
        <taxon>Bacillati</taxon>
        <taxon>Actinomycetota</taxon>
        <taxon>Actinomycetes</taxon>
        <taxon>Streptosporangiales</taxon>
        <taxon>Streptosporangiaceae</taxon>
        <taxon>Nonomuraea</taxon>
    </lineage>
</organism>
<keyword evidence="3" id="KW-1185">Reference proteome</keyword>
<protein>
    <submittedName>
        <fullName evidence="2">Uncharacterized protein</fullName>
    </submittedName>
</protein>
<feature type="region of interest" description="Disordered" evidence="1">
    <location>
        <begin position="177"/>
        <end position="211"/>
    </location>
</feature>
<dbReference type="AlphaFoldDB" id="A0A931ARK6"/>
<dbReference type="Proteomes" id="UP000605361">
    <property type="component" value="Unassembled WGS sequence"/>
</dbReference>
<sequence>MWPATFRDAENGHASAAFELGVLLINNDAPQEGCLFLQRAASMNAKLTLTLPDLAVRDRLCGTIVADIYRHIADAYLSSGLTAMAAKWRHYIDYIDYIDTTFPLSAMLYRRTQPIGRHARNISHDLVHLEDSEMNRSARCTGPSARPALHERRPGRRGDSRAVPLGRLWPGRRAEALEPGRQRPRRRLLDRDHHSRHQDQAPSVMDPPGKLVEHGCRVSRVKVALCSRRIPGRLTIKVSNQKVL</sequence>
<evidence type="ECO:0000256" key="1">
    <source>
        <dbReference type="SAM" id="MobiDB-lite"/>
    </source>
</evidence>
<feature type="region of interest" description="Disordered" evidence="1">
    <location>
        <begin position="135"/>
        <end position="165"/>
    </location>
</feature>
<name>A0A931ARK6_9ACTN</name>